<keyword evidence="3" id="KW-1185">Reference proteome</keyword>
<name>A0A4Y2FC57_ARAVE</name>
<organism evidence="2 3">
    <name type="scientific">Araneus ventricosus</name>
    <name type="common">Orbweaver spider</name>
    <name type="synonym">Epeira ventricosa</name>
    <dbReference type="NCBI Taxonomy" id="182803"/>
    <lineage>
        <taxon>Eukaryota</taxon>
        <taxon>Metazoa</taxon>
        <taxon>Ecdysozoa</taxon>
        <taxon>Arthropoda</taxon>
        <taxon>Chelicerata</taxon>
        <taxon>Arachnida</taxon>
        <taxon>Araneae</taxon>
        <taxon>Araneomorphae</taxon>
        <taxon>Entelegynae</taxon>
        <taxon>Araneoidea</taxon>
        <taxon>Araneidae</taxon>
        <taxon>Araneus</taxon>
    </lineage>
</organism>
<proteinExistence type="inferred from homology"/>
<sequence length="109" mass="11991">MERLLVSDRPHKNFILMLSVVEKSGALGGGVAAFTCGSKFQPVSQVIATMSQEKREHLANKIRQIMNKIDVTDVVVFAALVSGDCSVRSRVVGELVDYLRHEMSMALVE</sequence>
<dbReference type="AlphaFoldDB" id="A0A4Y2FC57"/>
<dbReference type="PANTHER" id="PTHR31493:SF1">
    <property type="entry name" value="PROTEIN C19ORF12"/>
    <property type="match status" value="1"/>
</dbReference>
<gene>
    <name evidence="2" type="ORF">AVEN_84544_1</name>
</gene>
<dbReference type="EMBL" id="BGPR01000851">
    <property type="protein sequence ID" value="GBM37845.1"/>
    <property type="molecule type" value="Genomic_DNA"/>
</dbReference>
<dbReference type="OrthoDB" id="5976774at2759"/>
<dbReference type="InterPro" id="IPR033369">
    <property type="entry name" value="C19orf12"/>
</dbReference>
<accession>A0A4Y2FC57</accession>
<protein>
    <submittedName>
        <fullName evidence="2">Uncharacterized protein</fullName>
    </submittedName>
</protein>
<evidence type="ECO:0000256" key="1">
    <source>
        <dbReference type="ARBA" id="ARBA00029457"/>
    </source>
</evidence>
<evidence type="ECO:0000313" key="3">
    <source>
        <dbReference type="Proteomes" id="UP000499080"/>
    </source>
</evidence>
<comment type="caution">
    <text evidence="2">The sequence shown here is derived from an EMBL/GenBank/DDBJ whole genome shotgun (WGS) entry which is preliminary data.</text>
</comment>
<evidence type="ECO:0000313" key="2">
    <source>
        <dbReference type="EMBL" id="GBM37845.1"/>
    </source>
</evidence>
<comment type="similarity">
    <text evidence="1">Belongs to the C19orf12 family.</text>
</comment>
<reference evidence="2 3" key="1">
    <citation type="journal article" date="2019" name="Sci. Rep.">
        <title>Orb-weaving spider Araneus ventricosus genome elucidates the spidroin gene catalogue.</title>
        <authorList>
            <person name="Kono N."/>
            <person name="Nakamura H."/>
            <person name="Ohtoshi R."/>
            <person name="Moran D.A.P."/>
            <person name="Shinohara A."/>
            <person name="Yoshida Y."/>
            <person name="Fujiwara M."/>
            <person name="Mori M."/>
            <person name="Tomita M."/>
            <person name="Arakawa K."/>
        </authorList>
    </citation>
    <scope>NUCLEOTIDE SEQUENCE [LARGE SCALE GENOMIC DNA]</scope>
</reference>
<dbReference type="PANTHER" id="PTHR31493">
    <property type="entry name" value="NAZO FAMILY MEMBER"/>
    <property type="match status" value="1"/>
</dbReference>
<dbReference type="Proteomes" id="UP000499080">
    <property type="component" value="Unassembled WGS sequence"/>
</dbReference>